<evidence type="ECO:0000313" key="3">
    <source>
        <dbReference type="Proteomes" id="UP001317629"/>
    </source>
</evidence>
<feature type="region of interest" description="Disordered" evidence="1">
    <location>
        <begin position="1"/>
        <end position="23"/>
    </location>
</feature>
<feature type="compositionally biased region" description="Polar residues" evidence="1">
    <location>
        <begin position="1"/>
        <end position="11"/>
    </location>
</feature>
<reference evidence="2 3" key="1">
    <citation type="journal article" date="2023" name="Int. J. Syst. Evol. Microbiol.">
        <title>Methylocystis iwaonis sp. nov., a type II methane-oxidizing bacterium from surface soil of a rice paddy field in Japan, and emended description of the genus Methylocystis (ex Whittenbury et al. 1970) Bowman et al. 1993.</title>
        <authorList>
            <person name="Kaise H."/>
            <person name="Sawadogo J.B."/>
            <person name="Alam M.S."/>
            <person name="Ueno C."/>
            <person name="Dianou D."/>
            <person name="Shinjo R."/>
            <person name="Asakawa S."/>
        </authorList>
    </citation>
    <scope>NUCLEOTIDE SEQUENCE [LARGE SCALE GENOMIC DNA]</scope>
    <source>
        <strain evidence="2 3">SS37A-Re</strain>
    </source>
</reference>
<proteinExistence type="predicted"/>
<organism evidence="2 3">
    <name type="scientific">Methylocystis iwaonis</name>
    <dbReference type="NCBI Taxonomy" id="2885079"/>
    <lineage>
        <taxon>Bacteria</taxon>
        <taxon>Pseudomonadati</taxon>
        <taxon>Pseudomonadota</taxon>
        <taxon>Alphaproteobacteria</taxon>
        <taxon>Hyphomicrobiales</taxon>
        <taxon>Methylocystaceae</taxon>
        <taxon>Methylocystis</taxon>
    </lineage>
</organism>
<evidence type="ECO:0000313" key="2">
    <source>
        <dbReference type="EMBL" id="BDV34675.1"/>
    </source>
</evidence>
<dbReference type="Proteomes" id="UP001317629">
    <property type="component" value="Chromosome"/>
</dbReference>
<accession>A0ABM8E9L9</accession>
<dbReference type="EMBL" id="AP027142">
    <property type="protein sequence ID" value="BDV34675.1"/>
    <property type="molecule type" value="Genomic_DNA"/>
</dbReference>
<gene>
    <name evidence="2" type="ORF">SS37A_22040</name>
</gene>
<sequence length="318" mass="34869">MKSSEAPQNDASGSDQPQKDQQKSSVFDFLYHDARRVSSFLAQFSDYGHLLSVKATEATGQASTKRFDTSVSGALPIVANAKGEWQQSTTDDERDSAERTFDPIWANALNLLAFLSERELIERDITAARIGQFILVSGRLDLIDLGIFRAAWENAKVKEVIVHGAAVAANVAPKNRNERRRAEKQKPTAATEAELAVEMMAMMPHSAIAAVSSGPHAAWCVLRDEWLTVPAADILLKHGVNVAGEWSMLGILDAMPDQPNIEIEPGIFSRNIDYFISGMKLSQMAMHFAGFAGPARLLLGRPEESYGITPLLIFRQVS</sequence>
<name>A0ABM8E9L9_9HYPH</name>
<dbReference type="RefSeq" id="WP_281927922.1">
    <property type="nucleotide sequence ID" value="NZ_AP027142.1"/>
</dbReference>
<evidence type="ECO:0000256" key="1">
    <source>
        <dbReference type="SAM" id="MobiDB-lite"/>
    </source>
</evidence>
<protein>
    <submittedName>
        <fullName evidence="2">Uncharacterized protein</fullName>
    </submittedName>
</protein>
<keyword evidence="3" id="KW-1185">Reference proteome</keyword>